<organism evidence="13 14">
    <name type="scientific">Halobacterium jilantaiense</name>
    <dbReference type="NCBI Taxonomy" id="355548"/>
    <lineage>
        <taxon>Archaea</taxon>
        <taxon>Methanobacteriati</taxon>
        <taxon>Methanobacteriota</taxon>
        <taxon>Stenosarchaea group</taxon>
        <taxon>Halobacteria</taxon>
        <taxon>Halobacteriales</taxon>
        <taxon>Halobacteriaceae</taxon>
        <taxon>Halobacterium</taxon>
    </lineage>
</organism>
<feature type="domain" description="Radical SAM core" evidence="12">
    <location>
        <begin position="5"/>
        <end position="235"/>
    </location>
</feature>
<dbReference type="InterPro" id="IPR058240">
    <property type="entry name" value="rSAM_sf"/>
</dbReference>
<dbReference type="RefSeq" id="WP_089668723.1">
    <property type="nucleotide sequence ID" value="NZ_FOJA01000001.1"/>
</dbReference>
<dbReference type="PROSITE" id="PS01305">
    <property type="entry name" value="MOAA_NIFB_PQQE"/>
    <property type="match status" value="1"/>
</dbReference>
<feature type="binding site" evidence="11">
    <location>
        <position position="96"/>
    </location>
    <ligand>
        <name>GTP</name>
        <dbReference type="ChEBI" id="CHEBI:37565"/>
    </ligand>
</feature>
<feature type="binding site" evidence="11">
    <location>
        <position position="303"/>
    </location>
    <ligand>
        <name>[4Fe-4S] cluster</name>
        <dbReference type="ChEBI" id="CHEBI:49883"/>
        <label>2</label>
        <note>4Fe-4S-substrate</note>
    </ligand>
</feature>
<comment type="cofactor">
    <cofactor evidence="11">
        <name>[4Fe-4S] cluster</name>
        <dbReference type="ChEBI" id="CHEBI:49883"/>
    </cofactor>
    <text evidence="11">Binds 2 [4Fe-4S] clusters. Binds 1 [4Fe-4S] cluster coordinated with 3 cysteines and an exchangeable S-adenosyl-L-methionine and 1 [4Fe-4S] cluster coordinated with 3 cysteines and the GTP-derived substrate.</text>
</comment>
<dbReference type="InterPro" id="IPR040064">
    <property type="entry name" value="MoaA-like"/>
</dbReference>
<comment type="pathway">
    <text evidence="11">Cofactor biosynthesis; molybdopterin biosynthesis.</text>
</comment>
<dbReference type="GO" id="GO:0046872">
    <property type="term" value="F:metal ion binding"/>
    <property type="evidence" value="ECO:0007669"/>
    <property type="project" value="UniProtKB-KW"/>
</dbReference>
<reference evidence="13 14" key="1">
    <citation type="submission" date="2016-10" db="EMBL/GenBank/DDBJ databases">
        <authorList>
            <person name="de Groot N.N."/>
        </authorList>
    </citation>
    <scope>NUCLEOTIDE SEQUENCE [LARGE SCALE GENOMIC DNA]</scope>
    <source>
        <strain evidence="13 14">CGMCC 1.5337</strain>
    </source>
</reference>
<dbReference type="NCBIfam" id="TIGR02668">
    <property type="entry name" value="moaA_archaeal"/>
    <property type="match status" value="1"/>
</dbReference>
<dbReference type="PANTHER" id="PTHR22960">
    <property type="entry name" value="MOLYBDOPTERIN COFACTOR SYNTHESIS PROTEIN A"/>
    <property type="match status" value="1"/>
</dbReference>
<feature type="binding site" evidence="11">
    <location>
        <position position="120"/>
    </location>
    <ligand>
        <name>S-adenosyl-L-methionine</name>
        <dbReference type="ChEBI" id="CHEBI:59789"/>
    </ligand>
</feature>
<sequence length="366" mass="40546">MLQDDFGRDVSGVRVSLTDRCNFDCVYCHNEGLGDTRGPMDPREDELSTDQVVAFLEVAHEFGVDAVKFTGGEPMLRQDLEEIVARTPDGMEVSMTTNGTFLPGRAEALVDAGLERVNVSQDAMDKDAFAELTQSGAYEKVLEGVQAALDAGLAPVKLNMVVFEPTAGYVPEMVDHVAERDGLQLQLIEYMPELAGRPEWAIDIDRVHDWLEDRADHVETREMHDRRRYWVSSSEDDTDLEPEAAAAEGAAAAADGGASVAADADAEMAGRGMVEIVDPVENPQFCANCHRVRLTHDGYLKGCLNRNDDLRSVGETKASMRAAFRETVDNRVPYYGEYMVQTEDGGWEVNDEYLDVEGDRDPYEYE</sequence>
<dbReference type="InterPro" id="IPR013485">
    <property type="entry name" value="MoaA_arc"/>
</dbReference>
<feature type="binding site" evidence="11">
    <location>
        <position position="25"/>
    </location>
    <ligand>
        <name>[4Fe-4S] cluster</name>
        <dbReference type="ChEBI" id="CHEBI:49883"/>
        <label>1</label>
        <note>4Fe-4S-S-AdoMet</note>
    </ligand>
</feature>
<dbReference type="UniPathway" id="UPA00344"/>
<keyword evidence="9 11" id="KW-0456">Lyase</keyword>
<dbReference type="Pfam" id="PF06463">
    <property type="entry name" value="Mob_synth_C"/>
    <property type="match status" value="1"/>
</dbReference>
<dbReference type="Pfam" id="PF04055">
    <property type="entry name" value="Radical_SAM"/>
    <property type="match status" value="1"/>
</dbReference>
<gene>
    <name evidence="11" type="primary">moaA</name>
    <name evidence="13" type="ORF">SAMN04487945_1514</name>
</gene>
<accession>A0A1I0PBR4</accession>
<comment type="function">
    <text evidence="11">Catalyzes the cyclization of GTP to (8S)-3',8-cyclo-7,8-dihydroguanosine 5'-triphosphate.</text>
</comment>
<evidence type="ECO:0000256" key="11">
    <source>
        <dbReference type="HAMAP-Rule" id="MF_01225"/>
    </source>
</evidence>
<evidence type="ECO:0000256" key="7">
    <source>
        <dbReference type="ARBA" id="ARBA00023134"/>
    </source>
</evidence>
<evidence type="ECO:0000259" key="12">
    <source>
        <dbReference type="PROSITE" id="PS51918"/>
    </source>
</evidence>
<dbReference type="GO" id="GO:0061799">
    <property type="term" value="F:cyclic pyranopterin monophosphate synthase activity"/>
    <property type="evidence" value="ECO:0007669"/>
    <property type="project" value="TreeGrafter"/>
</dbReference>
<dbReference type="OrthoDB" id="6925at2157"/>
<dbReference type="GO" id="GO:0051539">
    <property type="term" value="F:4 iron, 4 sulfur cluster binding"/>
    <property type="evidence" value="ECO:0007669"/>
    <property type="project" value="UniProtKB-UniRule"/>
</dbReference>
<dbReference type="PANTHER" id="PTHR22960:SF0">
    <property type="entry name" value="MOLYBDENUM COFACTOR BIOSYNTHESIS PROTEIN 1"/>
    <property type="match status" value="1"/>
</dbReference>
<dbReference type="STRING" id="355548.SAMN04487945_1514"/>
<dbReference type="Proteomes" id="UP000198518">
    <property type="component" value="Unassembled WGS sequence"/>
</dbReference>
<dbReference type="EMBL" id="FOJA01000001">
    <property type="protein sequence ID" value="SEW11019.1"/>
    <property type="molecule type" value="Genomic_DNA"/>
</dbReference>
<evidence type="ECO:0000256" key="4">
    <source>
        <dbReference type="ARBA" id="ARBA00022741"/>
    </source>
</evidence>
<dbReference type="GO" id="GO:0006777">
    <property type="term" value="P:Mo-molybdopterin cofactor biosynthetic process"/>
    <property type="evidence" value="ECO:0007669"/>
    <property type="project" value="UniProtKB-UniRule"/>
</dbReference>
<feature type="binding site" evidence="11">
    <location>
        <position position="27"/>
    </location>
    <ligand>
        <name>S-adenosyl-L-methionine</name>
        <dbReference type="ChEBI" id="CHEBI:59789"/>
    </ligand>
</feature>
<comment type="caution">
    <text evidence="11">Lacks conserved residue(s) required for the propagation of feature annotation.</text>
</comment>
<dbReference type="AlphaFoldDB" id="A0A1I0PBR4"/>
<evidence type="ECO:0000313" key="13">
    <source>
        <dbReference type="EMBL" id="SEW11019.1"/>
    </source>
</evidence>
<dbReference type="InterPro" id="IPR013785">
    <property type="entry name" value="Aldolase_TIM"/>
</dbReference>
<evidence type="ECO:0000256" key="8">
    <source>
        <dbReference type="ARBA" id="ARBA00023150"/>
    </source>
</evidence>
<dbReference type="GO" id="GO:0005525">
    <property type="term" value="F:GTP binding"/>
    <property type="evidence" value="ECO:0007669"/>
    <property type="project" value="UniProtKB-UniRule"/>
</dbReference>
<dbReference type="InterPro" id="IPR000385">
    <property type="entry name" value="MoaA_NifB_PqqE_Fe-S-bd_CS"/>
</dbReference>
<comment type="similarity">
    <text evidence="11">Belongs to the radical SAM superfamily. MoaA family.</text>
</comment>
<dbReference type="Gene3D" id="3.20.20.70">
    <property type="entry name" value="Aldolase class I"/>
    <property type="match status" value="1"/>
</dbReference>
<feature type="binding site" evidence="11">
    <location>
        <position position="286"/>
    </location>
    <ligand>
        <name>[4Fe-4S] cluster</name>
        <dbReference type="ChEBI" id="CHEBI:49883"/>
        <label>2</label>
        <note>4Fe-4S-substrate</note>
    </ligand>
</feature>
<evidence type="ECO:0000256" key="2">
    <source>
        <dbReference type="ARBA" id="ARBA00022691"/>
    </source>
</evidence>
<dbReference type="EC" id="4.1.99.22" evidence="11"/>
<dbReference type="SFLD" id="SFLDG01386">
    <property type="entry name" value="main_SPASM_domain-containing"/>
    <property type="match status" value="1"/>
</dbReference>
<dbReference type="InterPro" id="IPR007197">
    <property type="entry name" value="rSAM"/>
</dbReference>
<keyword evidence="5 11" id="KW-0408">Iron</keyword>
<evidence type="ECO:0000256" key="1">
    <source>
        <dbReference type="ARBA" id="ARBA00022485"/>
    </source>
</evidence>
<evidence type="ECO:0000256" key="6">
    <source>
        <dbReference type="ARBA" id="ARBA00023014"/>
    </source>
</evidence>
<keyword evidence="4 11" id="KW-0547">Nucleotide-binding</keyword>
<evidence type="ECO:0000256" key="3">
    <source>
        <dbReference type="ARBA" id="ARBA00022723"/>
    </source>
</evidence>
<keyword evidence="1 11" id="KW-0004">4Fe-4S</keyword>
<feature type="binding site" evidence="11">
    <location>
        <position position="21"/>
    </location>
    <ligand>
        <name>[4Fe-4S] cluster</name>
        <dbReference type="ChEBI" id="CHEBI:49883"/>
        <label>1</label>
        <note>4Fe-4S-S-AdoMet</note>
    </ligand>
</feature>
<dbReference type="InterPro" id="IPR010505">
    <property type="entry name" value="MoaA_twitch"/>
</dbReference>
<evidence type="ECO:0000256" key="9">
    <source>
        <dbReference type="ARBA" id="ARBA00023239"/>
    </source>
</evidence>
<dbReference type="SUPFAM" id="SSF102114">
    <property type="entry name" value="Radical SAM enzymes"/>
    <property type="match status" value="1"/>
</dbReference>
<feature type="binding site" evidence="11">
    <location>
        <position position="289"/>
    </location>
    <ligand>
        <name>[4Fe-4S] cluster</name>
        <dbReference type="ChEBI" id="CHEBI:49883"/>
        <label>2</label>
        <note>4Fe-4S-substrate</note>
    </ligand>
</feature>
<protein>
    <recommendedName>
        <fullName evidence="11">Probable GTP 3',8-cyclase</fullName>
        <ecNumber evidence="11">4.1.99.22</ecNumber>
    </recommendedName>
    <alternativeName>
        <fullName evidence="11">Molybdenum cofactor biosynthesis protein A</fullName>
    </alternativeName>
</protein>
<keyword evidence="3 11" id="KW-0479">Metal-binding</keyword>
<dbReference type="GO" id="GO:0061798">
    <property type="term" value="F:GTP 3',8'-cyclase activity"/>
    <property type="evidence" value="ECO:0007669"/>
    <property type="project" value="UniProtKB-UniRule"/>
</dbReference>
<dbReference type="GO" id="GO:1904047">
    <property type="term" value="F:S-adenosyl-L-methionine binding"/>
    <property type="evidence" value="ECO:0007669"/>
    <property type="project" value="UniProtKB-UniRule"/>
</dbReference>
<evidence type="ECO:0000313" key="14">
    <source>
        <dbReference type="Proteomes" id="UP000198518"/>
    </source>
</evidence>
<dbReference type="SFLD" id="SFLDG01383">
    <property type="entry name" value="cyclic_pyranopterin_phosphate"/>
    <property type="match status" value="1"/>
</dbReference>
<dbReference type="InterPro" id="IPR050105">
    <property type="entry name" value="MoCo_biosynth_MoaA/MoaC"/>
</dbReference>
<dbReference type="PROSITE" id="PS51918">
    <property type="entry name" value="RADICAL_SAM"/>
    <property type="match status" value="1"/>
</dbReference>
<dbReference type="SFLD" id="SFLDS00029">
    <property type="entry name" value="Radical_SAM"/>
    <property type="match status" value="1"/>
</dbReference>
<keyword evidence="2 11" id="KW-0949">S-adenosyl-L-methionine</keyword>
<feature type="binding site" evidence="11">
    <location>
        <position position="28"/>
    </location>
    <ligand>
        <name>[4Fe-4S] cluster</name>
        <dbReference type="ChEBI" id="CHEBI:49883"/>
        <label>1</label>
        <note>4Fe-4S-S-AdoMet</note>
    </ligand>
</feature>
<keyword evidence="8 11" id="KW-0501">Molybdenum cofactor biosynthesis</keyword>
<dbReference type="SMART" id="SM00729">
    <property type="entry name" value="Elp3"/>
    <property type="match status" value="1"/>
</dbReference>
<dbReference type="HAMAP" id="MF_01225_A">
    <property type="entry name" value="MoaA_A"/>
    <property type="match status" value="1"/>
</dbReference>
<feature type="binding site" evidence="11">
    <location>
        <position position="157"/>
    </location>
    <ligand>
        <name>GTP</name>
        <dbReference type="ChEBI" id="CHEBI:37565"/>
    </ligand>
</feature>
<evidence type="ECO:0000256" key="10">
    <source>
        <dbReference type="ARBA" id="ARBA00048697"/>
    </source>
</evidence>
<name>A0A1I0PBR4_9EURY</name>
<feature type="binding site" evidence="11">
    <location>
        <position position="72"/>
    </location>
    <ligand>
        <name>S-adenosyl-L-methionine</name>
        <dbReference type="ChEBI" id="CHEBI:59789"/>
    </ligand>
</feature>
<keyword evidence="6 11" id="KW-0411">Iron-sulfur</keyword>
<proteinExistence type="inferred from homology"/>
<keyword evidence="7 11" id="KW-0342">GTP-binding</keyword>
<feature type="binding site" evidence="11">
    <location>
        <begin position="291"/>
        <end position="293"/>
    </location>
    <ligand>
        <name>GTP</name>
        <dbReference type="ChEBI" id="CHEBI:37565"/>
    </ligand>
</feature>
<dbReference type="InterPro" id="IPR006638">
    <property type="entry name" value="Elp3/MiaA/NifB-like_rSAM"/>
</dbReference>
<comment type="catalytic activity">
    <reaction evidence="10 11">
        <text>GTP + AH2 + S-adenosyl-L-methionine = (8S)-3',8-cyclo-7,8-dihydroguanosine 5'-triphosphate + 5'-deoxyadenosine + L-methionine + A + H(+)</text>
        <dbReference type="Rhea" id="RHEA:49576"/>
        <dbReference type="ChEBI" id="CHEBI:13193"/>
        <dbReference type="ChEBI" id="CHEBI:15378"/>
        <dbReference type="ChEBI" id="CHEBI:17319"/>
        <dbReference type="ChEBI" id="CHEBI:17499"/>
        <dbReference type="ChEBI" id="CHEBI:37565"/>
        <dbReference type="ChEBI" id="CHEBI:57844"/>
        <dbReference type="ChEBI" id="CHEBI:59789"/>
        <dbReference type="ChEBI" id="CHEBI:131766"/>
        <dbReference type="EC" id="4.1.99.22"/>
    </reaction>
</comment>
<feature type="binding site" evidence="11">
    <location>
        <position position="68"/>
    </location>
    <ligand>
        <name>GTP</name>
        <dbReference type="ChEBI" id="CHEBI:37565"/>
    </ligand>
</feature>
<evidence type="ECO:0000256" key="5">
    <source>
        <dbReference type="ARBA" id="ARBA00023004"/>
    </source>
</evidence>
<keyword evidence="14" id="KW-1185">Reference proteome</keyword>
<dbReference type="SFLD" id="SFLDG01067">
    <property type="entry name" value="SPASM/twitch_domain_containing"/>
    <property type="match status" value="1"/>
</dbReference>
<dbReference type="NCBIfam" id="NF001199">
    <property type="entry name" value="PRK00164.2-1"/>
    <property type="match status" value="1"/>
</dbReference>
<feature type="binding site" evidence="11">
    <location>
        <position position="14"/>
    </location>
    <ligand>
        <name>GTP</name>
        <dbReference type="ChEBI" id="CHEBI:37565"/>
    </ligand>
</feature>
<dbReference type="CDD" id="cd01335">
    <property type="entry name" value="Radical_SAM"/>
    <property type="match status" value="1"/>
</dbReference>